<gene>
    <name evidence="2" type="ORF">DUNSADRAFT_15458</name>
</gene>
<dbReference type="Pfam" id="PF05347">
    <property type="entry name" value="Complex1_LYR"/>
    <property type="match status" value="1"/>
</dbReference>
<protein>
    <recommendedName>
        <fullName evidence="1">Complex 1 LYR protein domain-containing protein</fullName>
    </recommendedName>
</protein>
<dbReference type="InterPro" id="IPR008011">
    <property type="entry name" value="Complex1_LYR_dom"/>
</dbReference>
<accession>A0ABQ7G5D2</accession>
<sequence length="78" mass="9296">MWTNEPAHMDLLREAKFMPTENRATFIQKNVRHSFRENRALEGQQQEAALQLAEVQLDNVRAQKRHLNWLKDMGYLKC</sequence>
<feature type="domain" description="Complex 1 LYR protein" evidence="1">
    <location>
        <begin position="11"/>
        <end position="58"/>
    </location>
</feature>
<evidence type="ECO:0000313" key="2">
    <source>
        <dbReference type="EMBL" id="KAF5829817.1"/>
    </source>
</evidence>
<comment type="caution">
    <text evidence="2">The sequence shown here is derived from an EMBL/GenBank/DDBJ whole genome shotgun (WGS) entry which is preliminary data.</text>
</comment>
<keyword evidence="3" id="KW-1185">Reference proteome</keyword>
<dbReference type="EMBL" id="MU070111">
    <property type="protein sequence ID" value="KAF5829817.1"/>
    <property type="molecule type" value="Genomic_DNA"/>
</dbReference>
<proteinExistence type="predicted"/>
<organism evidence="2 3">
    <name type="scientific">Dunaliella salina</name>
    <name type="common">Green alga</name>
    <name type="synonym">Protococcus salinus</name>
    <dbReference type="NCBI Taxonomy" id="3046"/>
    <lineage>
        <taxon>Eukaryota</taxon>
        <taxon>Viridiplantae</taxon>
        <taxon>Chlorophyta</taxon>
        <taxon>core chlorophytes</taxon>
        <taxon>Chlorophyceae</taxon>
        <taxon>CS clade</taxon>
        <taxon>Chlamydomonadales</taxon>
        <taxon>Dunaliellaceae</taxon>
        <taxon>Dunaliella</taxon>
    </lineage>
</organism>
<evidence type="ECO:0000259" key="1">
    <source>
        <dbReference type="Pfam" id="PF05347"/>
    </source>
</evidence>
<name>A0ABQ7G5D2_DUNSA</name>
<reference evidence="2" key="1">
    <citation type="submission" date="2017-08" db="EMBL/GenBank/DDBJ databases">
        <authorList>
            <person name="Polle J.E."/>
            <person name="Barry K."/>
            <person name="Cushman J."/>
            <person name="Schmutz J."/>
            <person name="Tran D."/>
            <person name="Hathwaick L.T."/>
            <person name="Yim W.C."/>
            <person name="Jenkins J."/>
            <person name="Mckie-Krisberg Z.M."/>
            <person name="Prochnik S."/>
            <person name="Lindquist E."/>
            <person name="Dockter R.B."/>
            <person name="Adam C."/>
            <person name="Molina H."/>
            <person name="Bunkerborg J."/>
            <person name="Jin E."/>
            <person name="Buchheim M."/>
            <person name="Magnuson J."/>
        </authorList>
    </citation>
    <scope>NUCLEOTIDE SEQUENCE</scope>
    <source>
        <strain evidence="2">CCAP 19/18</strain>
    </source>
</reference>
<dbReference type="Proteomes" id="UP000815325">
    <property type="component" value="Unassembled WGS sequence"/>
</dbReference>
<evidence type="ECO:0000313" key="3">
    <source>
        <dbReference type="Proteomes" id="UP000815325"/>
    </source>
</evidence>